<sequence length="206" mass="21454">NVHPKGSLSTRIESHIPGTQAHREREYLEHEDRTTFGRNHPVPPMNAPPVGTNTAAANPMMNTTVPNTGGYGTGTGGYTGTTGPTVGGHGGHGATMRERAAELQGRGHGGIGTTAAATGTHTGAPKAHMGDRIMGGIEAAIGRATNNPVTEQKGWERKTFGDPKHRQANANLAAQQAYGPTGQPAQQAFTNPQPGYTAPTQPPRPY</sequence>
<name>A0ACA9QIX9_9GLOM</name>
<evidence type="ECO:0000313" key="1">
    <source>
        <dbReference type="EMBL" id="CAG8752498.1"/>
    </source>
</evidence>
<dbReference type="EMBL" id="CAJVPT010053961">
    <property type="protein sequence ID" value="CAG8752498.1"/>
    <property type="molecule type" value="Genomic_DNA"/>
</dbReference>
<proteinExistence type="predicted"/>
<comment type="caution">
    <text evidence="1">The sequence shown here is derived from an EMBL/GenBank/DDBJ whole genome shotgun (WGS) entry which is preliminary data.</text>
</comment>
<accession>A0ACA9QIX9</accession>
<protein>
    <submittedName>
        <fullName evidence="1">10088_t:CDS:1</fullName>
    </submittedName>
</protein>
<feature type="non-terminal residue" evidence="1">
    <location>
        <position position="1"/>
    </location>
</feature>
<evidence type="ECO:0000313" key="2">
    <source>
        <dbReference type="Proteomes" id="UP000789525"/>
    </source>
</evidence>
<keyword evidence="2" id="KW-1185">Reference proteome</keyword>
<dbReference type="Proteomes" id="UP000789525">
    <property type="component" value="Unassembled WGS sequence"/>
</dbReference>
<organism evidence="1 2">
    <name type="scientific">Acaulospora colombiana</name>
    <dbReference type="NCBI Taxonomy" id="27376"/>
    <lineage>
        <taxon>Eukaryota</taxon>
        <taxon>Fungi</taxon>
        <taxon>Fungi incertae sedis</taxon>
        <taxon>Mucoromycota</taxon>
        <taxon>Glomeromycotina</taxon>
        <taxon>Glomeromycetes</taxon>
        <taxon>Diversisporales</taxon>
        <taxon>Acaulosporaceae</taxon>
        <taxon>Acaulospora</taxon>
    </lineage>
</organism>
<gene>
    <name evidence="1" type="ORF">ACOLOM_LOCUS12770</name>
</gene>
<reference evidence="1" key="1">
    <citation type="submission" date="2021-06" db="EMBL/GenBank/DDBJ databases">
        <authorList>
            <person name="Kallberg Y."/>
            <person name="Tangrot J."/>
            <person name="Rosling A."/>
        </authorList>
    </citation>
    <scope>NUCLEOTIDE SEQUENCE</scope>
    <source>
        <strain evidence="1">CL356</strain>
    </source>
</reference>